<dbReference type="OrthoDB" id="9792792at2"/>
<evidence type="ECO:0000256" key="4">
    <source>
        <dbReference type="PIRSR" id="PIRSR602678-1"/>
    </source>
</evidence>
<evidence type="ECO:0000313" key="6">
    <source>
        <dbReference type="Proteomes" id="UP000301475"/>
    </source>
</evidence>
<reference evidence="5 6" key="1">
    <citation type="submission" date="2019-04" db="EMBL/GenBank/DDBJ databases">
        <authorList>
            <person name="Embree M."/>
            <person name="Gaffney J.R."/>
        </authorList>
    </citation>
    <scope>NUCLEOTIDE SEQUENCE [LARGE SCALE GENOMIC DNA]</scope>
    <source>
        <strain evidence="5 6">JE7A12</strain>
    </source>
</reference>
<dbReference type="GO" id="GO:0005737">
    <property type="term" value="C:cytoplasm"/>
    <property type="evidence" value="ECO:0007669"/>
    <property type="project" value="TreeGrafter"/>
</dbReference>
<evidence type="ECO:0000256" key="3">
    <source>
        <dbReference type="ARBA" id="ARBA00022723"/>
    </source>
</evidence>
<feature type="binding site" evidence="4">
    <location>
        <position position="64"/>
    </location>
    <ligand>
        <name>a divalent metal cation</name>
        <dbReference type="ChEBI" id="CHEBI:60240"/>
        <label>2</label>
    </ligand>
</feature>
<dbReference type="EMBL" id="CP039381">
    <property type="protein sequence ID" value="QCT06465.1"/>
    <property type="molecule type" value="Genomic_DNA"/>
</dbReference>
<proteinExistence type="inferred from homology"/>
<feature type="binding site" evidence="4">
    <location>
        <position position="99"/>
    </location>
    <ligand>
        <name>a divalent metal cation</name>
        <dbReference type="ChEBI" id="CHEBI:60240"/>
        <label>1</label>
    </ligand>
</feature>
<name>A0A4P8XTX3_9FIRM</name>
<evidence type="ECO:0000313" key="5">
    <source>
        <dbReference type="EMBL" id="QCT06465.1"/>
    </source>
</evidence>
<organism evidence="5 6">
    <name type="scientific">Ruminococcus bovis</name>
    <dbReference type="NCBI Taxonomy" id="2564099"/>
    <lineage>
        <taxon>Bacteria</taxon>
        <taxon>Bacillati</taxon>
        <taxon>Bacillota</taxon>
        <taxon>Clostridia</taxon>
        <taxon>Eubacteriales</taxon>
        <taxon>Oscillospiraceae</taxon>
        <taxon>Ruminococcus</taxon>
    </lineage>
</organism>
<comment type="similarity">
    <text evidence="1">Belongs to the GTP cyclohydrolase I type 2/NIF3 family.</text>
</comment>
<dbReference type="PANTHER" id="PTHR13799:SF14">
    <property type="entry name" value="GTP CYCLOHYDROLASE 1 TYPE 2 HOMOLOG"/>
    <property type="match status" value="1"/>
</dbReference>
<protein>
    <recommendedName>
        <fullName evidence="2">GTP cyclohydrolase 1 type 2 homolog</fullName>
    </recommendedName>
</protein>
<dbReference type="GO" id="GO:0046872">
    <property type="term" value="F:metal ion binding"/>
    <property type="evidence" value="ECO:0007669"/>
    <property type="project" value="UniProtKB-KW"/>
</dbReference>
<sequence length="249" mass="27246">MTVNDIFNYTESFAPIDTCADFDNCGILVGDKNQTVTKVLVALDITSSVVEEAKKIGAELIISHHPIIFAPLKKVSKNSVVYKLVENNISALCLHTNLDISPIFGVNTCLGDALGLQNGKFIDGTYAYIGEIDKPLSAKEFAKQVKEKLNCKGLRYTDKDKVQKICVSSGAGAEEIFTALDNGCDLFLTGEMKHHLLIEAMEKDIAVVEVGHFKSEDVVISPLVEKLSQQFPDVSFTKAKAVIDNVEYL</sequence>
<dbReference type="Gene3D" id="3.40.1390.30">
    <property type="entry name" value="NIF3 (NGG1p interacting factor 3)-like"/>
    <property type="match status" value="2"/>
</dbReference>
<evidence type="ECO:0000256" key="1">
    <source>
        <dbReference type="ARBA" id="ARBA00006964"/>
    </source>
</evidence>
<dbReference type="Pfam" id="PF01784">
    <property type="entry name" value="DUF34_NIF3"/>
    <property type="match status" value="1"/>
</dbReference>
<dbReference type="AlphaFoldDB" id="A0A4P8XTX3"/>
<gene>
    <name evidence="5" type="ORF">E5Z56_03445</name>
</gene>
<feature type="binding site" evidence="4">
    <location>
        <position position="212"/>
    </location>
    <ligand>
        <name>a divalent metal cation</name>
        <dbReference type="ChEBI" id="CHEBI:60240"/>
        <label>1</label>
    </ligand>
</feature>
<accession>A0A4P8XTX3</accession>
<dbReference type="InterPro" id="IPR002678">
    <property type="entry name" value="DUF34/NIF3"/>
</dbReference>
<dbReference type="InterPro" id="IPR036069">
    <property type="entry name" value="DUF34/NIF3_sf"/>
</dbReference>
<dbReference type="NCBIfam" id="TIGR00486">
    <property type="entry name" value="YbgI_SA1388"/>
    <property type="match status" value="1"/>
</dbReference>
<dbReference type="SUPFAM" id="SSF102705">
    <property type="entry name" value="NIF3 (NGG1p interacting factor 3)-like"/>
    <property type="match status" value="1"/>
</dbReference>
<dbReference type="FunFam" id="3.40.1390.30:FF:000001">
    <property type="entry name" value="GTP cyclohydrolase 1 type 2"/>
    <property type="match status" value="1"/>
</dbReference>
<dbReference type="RefSeq" id="WP_138156536.1">
    <property type="nucleotide sequence ID" value="NZ_CP039381.1"/>
</dbReference>
<dbReference type="PANTHER" id="PTHR13799">
    <property type="entry name" value="NGG1 INTERACTING FACTOR 3"/>
    <property type="match status" value="1"/>
</dbReference>
<feature type="binding site" evidence="4">
    <location>
        <position position="216"/>
    </location>
    <ligand>
        <name>a divalent metal cation</name>
        <dbReference type="ChEBI" id="CHEBI:60240"/>
        <label>1</label>
    </ligand>
</feature>
<dbReference type="Proteomes" id="UP000301475">
    <property type="component" value="Chromosome"/>
</dbReference>
<evidence type="ECO:0000256" key="2">
    <source>
        <dbReference type="ARBA" id="ARBA00022112"/>
    </source>
</evidence>
<dbReference type="KEGG" id="ruj:E5Z56_03445"/>
<keyword evidence="3 4" id="KW-0479">Metal-binding</keyword>
<keyword evidence="6" id="KW-1185">Reference proteome</keyword>
<feature type="binding site" evidence="4">
    <location>
        <position position="65"/>
    </location>
    <ligand>
        <name>a divalent metal cation</name>
        <dbReference type="ChEBI" id="CHEBI:60240"/>
        <label>1</label>
    </ligand>
</feature>